<feature type="transmembrane region" description="Helical" evidence="10">
    <location>
        <begin position="61"/>
        <end position="83"/>
    </location>
</feature>
<feature type="transmembrane region" description="Helical" evidence="10">
    <location>
        <begin position="121"/>
        <end position="140"/>
    </location>
</feature>
<dbReference type="InterPro" id="IPR036890">
    <property type="entry name" value="HATPase_C_sf"/>
</dbReference>
<organism evidence="13">
    <name type="scientific">uncultured Mycobacteriales bacterium</name>
    <dbReference type="NCBI Taxonomy" id="581187"/>
    <lineage>
        <taxon>Bacteria</taxon>
        <taxon>Bacillati</taxon>
        <taxon>Actinomycetota</taxon>
        <taxon>Actinomycetes</taxon>
        <taxon>Mycobacteriales</taxon>
        <taxon>environmental samples</taxon>
    </lineage>
</organism>
<dbReference type="SUPFAM" id="SSF55874">
    <property type="entry name" value="ATPase domain of HSP90 chaperone/DNA topoisomerase II/histidine kinase"/>
    <property type="match status" value="1"/>
</dbReference>
<dbReference type="EC" id="2.7.13.3" evidence="2"/>
<gene>
    <name evidence="13" type="ORF">AVDCRST_MAG41-4236</name>
</gene>
<accession>A0A6J4JVV3</accession>
<keyword evidence="4" id="KW-0808">Transferase</keyword>
<dbReference type="Pfam" id="PF07730">
    <property type="entry name" value="HisKA_3"/>
    <property type="match status" value="1"/>
</dbReference>
<evidence type="ECO:0000256" key="1">
    <source>
        <dbReference type="ARBA" id="ARBA00000085"/>
    </source>
</evidence>
<reference evidence="13" key="1">
    <citation type="submission" date="2020-02" db="EMBL/GenBank/DDBJ databases">
        <authorList>
            <person name="Meier V. D."/>
        </authorList>
    </citation>
    <scope>NUCLEOTIDE SEQUENCE</scope>
    <source>
        <strain evidence="13">AVDCRST_MAG41</strain>
    </source>
</reference>
<sequence>MAAVSAPGAPVHRLGTALLGPRGVAVLAAAVVVLGSADLVQHYLVEPPAALGLSLLRAAPLVLLLRWPMLAWCGVLAASMGILGPTYPVSVTEPWPWLASSLLAALPVLAVVGAGPRRPRVLVAVWLSVPLAGALALLLADPRRGSAAGLATPTVLAAVALGAGWLYANRTDYRALLGEQVRATDTERAAREVLRERARMARELHDVIAHGLSMVTVRADSAPHRLTGVTPEAAAEFGAIAEAARGALEDLRRVLGVLRDPDAAADSDPQPGLADLPVLARDATLSTDVTGPVPPAVQLIAYRVVQEALSNARRHAPGTAVAVRVATADGALRITVGNGPGGRSAGRGAGYGLTGMRERVEPAGGTLHAGPRPDGGWQVDVTLPVEGP</sequence>
<dbReference type="InterPro" id="IPR011712">
    <property type="entry name" value="Sig_transdc_His_kin_sub3_dim/P"/>
</dbReference>
<dbReference type="CDD" id="cd16917">
    <property type="entry name" value="HATPase_UhpB-NarQ-NarX-like"/>
    <property type="match status" value="1"/>
</dbReference>
<dbReference type="PANTHER" id="PTHR24421">
    <property type="entry name" value="NITRATE/NITRITE SENSOR PROTEIN NARX-RELATED"/>
    <property type="match status" value="1"/>
</dbReference>
<dbReference type="GO" id="GO:0000155">
    <property type="term" value="F:phosphorelay sensor kinase activity"/>
    <property type="evidence" value="ECO:0007669"/>
    <property type="project" value="InterPro"/>
</dbReference>
<dbReference type="InterPro" id="IPR050482">
    <property type="entry name" value="Sensor_HK_TwoCompSys"/>
</dbReference>
<dbReference type="Gene3D" id="3.30.565.10">
    <property type="entry name" value="Histidine kinase-like ATPase, C-terminal domain"/>
    <property type="match status" value="1"/>
</dbReference>
<dbReference type="AlphaFoldDB" id="A0A6J4JVV3"/>
<keyword evidence="5" id="KW-0547">Nucleotide-binding</keyword>
<keyword evidence="10" id="KW-0472">Membrane</keyword>
<evidence type="ECO:0000256" key="6">
    <source>
        <dbReference type="ARBA" id="ARBA00022777"/>
    </source>
</evidence>
<feature type="region of interest" description="Disordered" evidence="9">
    <location>
        <begin position="364"/>
        <end position="388"/>
    </location>
</feature>
<keyword evidence="6 13" id="KW-0418">Kinase</keyword>
<keyword evidence="8" id="KW-0902">Two-component regulatory system</keyword>
<protein>
    <recommendedName>
        <fullName evidence="2">histidine kinase</fullName>
        <ecNumber evidence="2">2.7.13.3</ecNumber>
    </recommendedName>
</protein>
<feature type="domain" description="Histidine kinase/HSP90-like ATPase" evidence="11">
    <location>
        <begin position="300"/>
        <end position="386"/>
    </location>
</feature>
<evidence type="ECO:0000259" key="11">
    <source>
        <dbReference type="Pfam" id="PF02518"/>
    </source>
</evidence>
<evidence type="ECO:0000313" key="13">
    <source>
        <dbReference type="EMBL" id="CAA9289000.1"/>
    </source>
</evidence>
<evidence type="ECO:0000256" key="7">
    <source>
        <dbReference type="ARBA" id="ARBA00022840"/>
    </source>
</evidence>
<evidence type="ECO:0000256" key="2">
    <source>
        <dbReference type="ARBA" id="ARBA00012438"/>
    </source>
</evidence>
<dbReference type="Gene3D" id="1.20.5.1930">
    <property type="match status" value="1"/>
</dbReference>
<name>A0A6J4JVV3_9ACTN</name>
<dbReference type="GO" id="GO:0046983">
    <property type="term" value="F:protein dimerization activity"/>
    <property type="evidence" value="ECO:0007669"/>
    <property type="project" value="InterPro"/>
</dbReference>
<evidence type="ECO:0000256" key="4">
    <source>
        <dbReference type="ARBA" id="ARBA00022679"/>
    </source>
</evidence>
<dbReference type="InterPro" id="IPR003594">
    <property type="entry name" value="HATPase_dom"/>
</dbReference>
<feature type="transmembrane region" description="Helical" evidence="10">
    <location>
        <begin position="146"/>
        <end position="168"/>
    </location>
</feature>
<keyword evidence="10" id="KW-0812">Transmembrane</keyword>
<feature type="transmembrane region" description="Helical" evidence="10">
    <location>
        <begin position="95"/>
        <end position="114"/>
    </location>
</feature>
<evidence type="ECO:0000256" key="9">
    <source>
        <dbReference type="SAM" id="MobiDB-lite"/>
    </source>
</evidence>
<keyword evidence="10" id="KW-1133">Transmembrane helix</keyword>
<dbReference type="PANTHER" id="PTHR24421:SF10">
    <property type="entry name" value="NITRATE_NITRITE SENSOR PROTEIN NARQ"/>
    <property type="match status" value="1"/>
</dbReference>
<keyword evidence="7" id="KW-0067">ATP-binding</keyword>
<feature type="domain" description="Signal transduction histidine kinase subgroup 3 dimerisation and phosphoacceptor" evidence="12">
    <location>
        <begin position="196"/>
        <end position="262"/>
    </location>
</feature>
<evidence type="ECO:0000256" key="3">
    <source>
        <dbReference type="ARBA" id="ARBA00022553"/>
    </source>
</evidence>
<dbReference type="Pfam" id="PF02518">
    <property type="entry name" value="HATPase_c"/>
    <property type="match status" value="1"/>
</dbReference>
<proteinExistence type="predicted"/>
<dbReference type="GO" id="GO:0005524">
    <property type="term" value="F:ATP binding"/>
    <property type="evidence" value="ECO:0007669"/>
    <property type="project" value="UniProtKB-KW"/>
</dbReference>
<evidence type="ECO:0000256" key="10">
    <source>
        <dbReference type="SAM" id="Phobius"/>
    </source>
</evidence>
<comment type="catalytic activity">
    <reaction evidence="1">
        <text>ATP + protein L-histidine = ADP + protein N-phospho-L-histidine.</text>
        <dbReference type="EC" id="2.7.13.3"/>
    </reaction>
</comment>
<dbReference type="GO" id="GO:0016020">
    <property type="term" value="C:membrane"/>
    <property type="evidence" value="ECO:0007669"/>
    <property type="project" value="InterPro"/>
</dbReference>
<evidence type="ECO:0000256" key="8">
    <source>
        <dbReference type="ARBA" id="ARBA00023012"/>
    </source>
</evidence>
<evidence type="ECO:0000256" key="5">
    <source>
        <dbReference type="ARBA" id="ARBA00022741"/>
    </source>
</evidence>
<feature type="transmembrane region" description="Helical" evidence="10">
    <location>
        <begin position="20"/>
        <end position="40"/>
    </location>
</feature>
<dbReference type="EMBL" id="CADCTP010000406">
    <property type="protein sequence ID" value="CAA9289000.1"/>
    <property type="molecule type" value="Genomic_DNA"/>
</dbReference>
<keyword evidence="3" id="KW-0597">Phosphoprotein</keyword>
<evidence type="ECO:0000259" key="12">
    <source>
        <dbReference type="Pfam" id="PF07730"/>
    </source>
</evidence>